<feature type="transmembrane region" description="Helical" evidence="1">
    <location>
        <begin position="16"/>
        <end position="36"/>
    </location>
</feature>
<evidence type="ECO:0000313" key="2">
    <source>
        <dbReference type="EMBL" id="CUS36136.1"/>
    </source>
</evidence>
<dbReference type="EMBL" id="CZQA01000008">
    <property type="protein sequence ID" value="CUS36136.1"/>
    <property type="molecule type" value="Genomic_DNA"/>
</dbReference>
<reference evidence="2 3" key="1">
    <citation type="submission" date="2015-10" db="EMBL/GenBank/DDBJ databases">
        <authorList>
            <person name="Gilbert D.G."/>
        </authorList>
    </citation>
    <scope>NUCLEOTIDE SEQUENCE [LARGE SCALE GENOMIC DNA]</scope>
    <source>
        <strain evidence="2">COMA1</strain>
    </source>
</reference>
<protein>
    <submittedName>
        <fullName evidence="2">Uncharacterized protein</fullName>
    </submittedName>
</protein>
<sequence length="130" mass="14632">MKEPGTMSQVREQQIWLLNVLESLAAVLVVVGAIAWGWYRTLLVAFSLTVLPYAVWRTIRNLEQEPDPSRHPEERLAKEGSTAPGLISCWPVDSEMKHGRTNRVNQPMIQTATAMEQKGTLHESIACRHA</sequence>
<keyword evidence="1" id="KW-0812">Transmembrane</keyword>
<keyword evidence="3" id="KW-1185">Reference proteome</keyword>
<name>A0A0S4LHS2_9BACT</name>
<gene>
    <name evidence="2" type="ORF">COMA1_20656</name>
</gene>
<evidence type="ECO:0000313" key="3">
    <source>
        <dbReference type="Proteomes" id="UP000199032"/>
    </source>
</evidence>
<keyword evidence="1" id="KW-1133">Transmembrane helix</keyword>
<dbReference type="AlphaFoldDB" id="A0A0S4LHS2"/>
<keyword evidence="1" id="KW-0472">Membrane</keyword>
<evidence type="ECO:0000256" key="1">
    <source>
        <dbReference type="SAM" id="Phobius"/>
    </source>
</evidence>
<dbReference type="STRING" id="1742972.COMA1_20656"/>
<organism evidence="2 3">
    <name type="scientific">Candidatus Nitrospira nitrosa</name>
    <dbReference type="NCBI Taxonomy" id="1742972"/>
    <lineage>
        <taxon>Bacteria</taxon>
        <taxon>Pseudomonadati</taxon>
        <taxon>Nitrospirota</taxon>
        <taxon>Nitrospiria</taxon>
        <taxon>Nitrospirales</taxon>
        <taxon>Nitrospiraceae</taxon>
        <taxon>Nitrospira</taxon>
    </lineage>
</organism>
<accession>A0A0S4LHS2</accession>
<dbReference type="Proteomes" id="UP000199032">
    <property type="component" value="Unassembled WGS sequence"/>
</dbReference>
<proteinExistence type="predicted"/>